<dbReference type="PROSITE" id="PS51272">
    <property type="entry name" value="SLH"/>
    <property type="match status" value="3"/>
</dbReference>
<evidence type="ECO:0000313" key="4">
    <source>
        <dbReference type="EMBL" id="MBC5716654.1"/>
    </source>
</evidence>
<dbReference type="AlphaFoldDB" id="A0A8J6M1F8"/>
<comment type="caution">
    <text evidence="4">The sequence shown here is derived from an EMBL/GenBank/DDBJ whole genome shotgun (WGS) entry which is preliminary data.</text>
</comment>
<keyword evidence="5" id="KW-1185">Reference proteome</keyword>
<sequence>MKKRMIRLLCAAGVLAAMACGAWAVTSPDGLVSLSYLNNTFLPSAVEKGTTAAYHKLQQTYDSAKATLDALAGKNTSGGSKQEESTVLAPKSWGEGDTVTLPTGSGALLLEGTVRVTHAGAVVDITAGGEVASGQTLKENHRYLVGEDTSAQLVVLSGGASMGVQGSYASAKGGTAATPFYDVSSADWYYEPVRYVYEKALFSGMDDRHFAPNGVMNRAMLMTVLYRMGGSPSGQLQSADVSFQDVADAAWYAPYVKWAAAQKITAGTSPDTFAPEQQVTRQQVAVLLYSFAGNYLGKQTDQRADLSGYSDLSQASDWAREALSWAVGTGIMGSSSGDRLTLSPQKSASRAEVAAMLRAFSEKLA</sequence>
<keyword evidence="1" id="KW-0677">Repeat</keyword>
<feature type="domain" description="SLH" evidence="3">
    <location>
        <begin position="306"/>
        <end position="365"/>
    </location>
</feature>
<evidence type="ECO:0000313" key="5">
    <source>
        <dbReference type="Proteomes" id="UP000602260"/>
    </source>
</evidence>
<dbReference type="RefSeq" id="WP_186878028.1">
    <property type="nucleotide sequence ID" value="NZ_JACOPN010000003.1"/>
</dbReference>
<protein>
    <submittedName>
        <fullName evidence="4">S-layer homology domain-containing protein</fullName>
    </submittedName>
</protein>
<feature type="signal peptide" evidence="2">
    <location>
        <begin position="1"/>
        <end position="24"/>
    </location>
</feature>
<name>A0A8J6M1F8_9FIRM</name>
<dbReference type="EMBL" id="JACOPN010000003">
    <property type="protein sequence ID" value="MBC5716654.1"/>
    <property type="molecule type" value="Genomic_DNA"/>
</dbReference>
<organism evidence="4 5">
    <name type="scientific">Flintibacter faecis</name>
    <dbReference type="NCBI Taxonomy" id="2763047"/>
    <lineage>
        <taxon>Bacteria</taxon>
        <taxon>Bacillati</taxon>
        <taxon>Bacillota</taxon>
        <taxon>Clostridia</taxon>
        <taxon>Eubacteriales</taxon>
        <taxon>Flintibacter</taxon>
    </lineage>
</organism>
<dbReference type="InterPro" id="IPR001119">
    <property type="entry name" value="SLH_dom"/>
</dbReference>
<feature type="domain" description="SLH" evidence="3">
    <location>
        <begin position="176"/>
        <end position="238"/>
    </location>
</feature>
<keyword evidence="2" id="KW-0732">Signal</keyword>
<feature type="chain" id="PRO_5035216453" evidence="2">
    <location>
        <begin position="25"/>
        <end position="365"/>
    </location>
</feature>
<dbReference type="Proteomes" id="UP000602260">
    <property type="component" value="Unassembled WGS sequence"/>
</dbReference>
<dbReference type="PROSITE" id="PS51257">
    <property type="entry name" value="PROKAR_LIPOPROTEIN"/>
    <property type="match status" value="1"/>
</dbReference>
<evidence type="ECO:0000259" key="3">
    <source>
        <dbReference type="PROSITE" id="PS51272"/>
    </source>
</evidence>
<evidence type="ECO:0000256" key="2">
    <source>
        <dbReference type="SAM" id="SignalP"/>
    </source>
</evidence>
<evidence type="ECO:0000256" key="1">
    <source>
        <dbReference type="ARBA" id="ARBA00022737"/>
    </source>
</evidence>
<feature type="domain" description="SLH" evidence="3">
    <location>
        <begin position="239"/>
        <end position="302"/>
    </location>
</feature>
<proteinExistence type="predicted"/>
<dbReference type="Pfam" id="PF00395">
    <property type="entry name" value="SLH"/>
    <property type="match status" value="3"/>
</dbReference>
<gene>
    <name evidence="4" type="ORF">H8S55_04860</name>
</gene>
<accession>A0A8J6M1F8</accession>
<reference evidence="4" key="1">
    <citation type="submission" date="2020-08" db="EMBL/GenBank/DDBJ databases">
        <title>Genome public.</title>
        <authorList>
            <person name="Liu C."/>
            <person name="Sun Q."/>
        </authorList>
    </citation>
    <scope>NUCLEOTIDE SEQUENCE</scope>
    <source>
        <strain evidence="4">BX5</strain>
    </source>
</reference>